<keyword evidence="4" id="KW-1185">Reference proteome</keyword>
<dbReference type="PRINTS" id="PR01438">
    <property type="entry name" value="UNVRSLSTRESS"/>
</dbReference>
<dbReference type="EMBL" id="JXMW01000013">
    <property type="protein sequence ID" value="OQD58509.1"/>
    <property type="molecule type" value="Genomic_DNA"/>
</dbReference>
<dbReference type="InterPro" id="IPR006015">
    <property type="entry name" value="Universal_stress_UspA"/>
</dbReference>
<name>A0A1V6N1E0_METAZ</name>
<dbReference type="InterPro" id="IPR014729">
    <property type="entry name" value="Rossmann-like_a/b/a_fold"/>
</dbReference>
<comment type="similarity">
    <text evidence="1">Belongs to the universal stress protein A family.</text>
</comment>
<comment type="caution">
    <text evidence="3">The sequence shown here is derived from an EMBL/GenBank/DDBJ whole genome shotgun (WGS) entry which is preliminary data.</text>
</comment>
<protein>
    <submittedName>
        <fullName evidence="3">Putative universal stress protein</fullName>
    </submittedName>
</protein>
<dbReference type="PANTHER" id="PTHR46268">
    <property type="entry name" value="STRESS RESPONSE PROTEIN NHAX"/>
    <property type="match status" value="1"/>
</dbReference>
<reference evidence="3 4" key="1">
    <citation type="submission" date="2014-12" db="EMBL/GenBank/DDBJ databases">
        <title>Genome sequence of Methanobrevibacter arboriphilicus DH1, DSM1125.</title>
        <authorList>
            <person name="Poehlein A."/>
            <person name="Thauer R.K."/>
            <person name="Seedorf H."/>
            <person name="Daniel R."/>
        </authorList>
    </citation>
    <scope>NUCLEOTIDE SEQUENCE [LARGE SCALE GENOMIC DNA]</scope>
    <source>
        <strain evidence="3 4">DH1</strain>
    </source>
</reference>
<feature type="domain" description="UspA" evidence="2">
    <location>
        <begin position="1"/>
        <end position="142"/>
    </location>
</feature>
<dbReference type="Pfam" id="PF00582">
    <property type="entry name" value="Usp"/>
    <property type="match status" value="1"/>
</dbReference>
<dbReference type="InterPro" id="IPR006016">
    <property type="entry name" value="UspA"/>
</dbReference>
<dbReference type="PANTHER" id="PTHR46268:SF6">
    <property type="entry name" value="UNIVERSAL STRESS PROTEIN UP12"/>
    <property type="match status" value="1"/>
</dbReference>
<evidence type="ECO:0000313" key="4">
    <source>
        <dbReference type="Proteomes" id="UP000191661"/>
    </source>
</evidence>
<sequence>MYKKILLPTDGSKFAEKAEKHALFLAEASGAEIIALSVVETSFSIGLPSDDTIFQINQLLKKETEKNLQKVEKMKEECASDVKITLKVDEGSPAEVILETIEKEDIDLVVMGSSGKTGFDRFIMGSVAEKVVKAAECSVLVVY</sequence>
<dbReference type="GeneID" id="66133858"/>
<dbReference type="SUPFAM" id="SSF52402">
    <property type="entry name" value="Adenine nucleotide alpha hydrolases-like"/>
    <property type="match status" value="1"/>
</dbReference>
<evidence type="ECO:0000259" key="2">
    <source>
        <dbReference type="Pfam" id="PF00582"/>
    </source>
</evidence>
<dbReference type="PIRSF" id="PIRSF006276">
    <property type="entry name" value="UspA"/>
    <property type="match status" value="1"/>
</dbReference>
<proteinExistence type="inferred from homology"/>
<dbReference type="AlphaFoldDB" id="A0A1V6N1E0"/>
<gene>
    <name evidence="3" type="primary">uspA2</name>
    <name evidence="3" type="ORF">MBBAR_13c00080</name>
</gene>
<dbReference type="OrthoDB" id="105697at2157"/>
<dbReference type="Gene3D" id="3.40.50.620">
    <property type="entry name" value="HUPs"/>
    <property type="match status" value="1"/>
</dbReference>
<organism evidence="3 4">
    <name type="scientific">Methanobrevibacter arboriphilus JCM 13429 = DSM 1125</name>
    <dbReference type="NCBI Taxonomy" id="1300164"/>
    <lineage>
        <taxon>Archaea</taxon>
        <taxon>Methanobacteriati</taxon>
        <taxon>Methanobacteriota</taxon>
        <taxon>Methanomada group</taxon>
        <taxon>Methanobacteria</taxon>
        <taxon>Methanobacteriales</taxon>
        <taxon>Methanobacteriaceae</taxon>
        <taxon>Methanobrevibacter</taxon>
    </lineage>
</organism>
<evidence type="ECO:0000313" key="3">
    <source>
        <dbReference type="EMBL" id="OQD58509.1"/>
    </source>
</evidence>
<dbReference type="RefSeq" id="WP_042703298.1">
    <property type="nucleotide sequence ID" value="NZ_JXMW01000013.1"/>
</dbReference>
<dbReference type="Proteomes" id="UP000191661">
    <property type="component" value="Unassembled WGS sequence"/>
</dbReference>
<accession>A0A1V6N1E0</accession>
<evidence type="ECO:0000256" key="1">
    <source>
        <dbReference type="ARBA" id="ARBA00008791"/>
    </source>
</evidence>
<dbReference type="CDD" id="cd00293">
    <property type="entry name" value="USP-like"/>
    <property type="match status" value="1"/>
</dbReference>